<dbReference type="InterPro" id="IPR000198">
    <property type="entry name" value="RhoGAP_dom"/>
</dbReference>
<dbReference type="PANTHER" id="PTHR23176:SF128">
    <property type="entry name" value="RHO GTPASE-ACTIVATING PROTEIN RGD1"/>
    <property type="match status" value="1"/>
</dbReference>
<feature type="compositionally biased region" description="Polar residues" evidence="6">
    <location>
        <begin position="194"/>
        <end position="204"/>
    </location>
</feature>
<evidence type="ECO:0000256" key="6">
    <source>
        <dbReference type="SAM" id="MobiDB-lite"/>
    </source>
</evidence>
<dbReference type="Proteomes" id="UP000504638">
    <property type="component" value="Unplaced"/>
</dbReference>
<dbReference type="SUPFAM" id="SSF48350">
    <property type="entry name" value="GTPase activation domain, GAP"/>
    <property type="match status" value="1"/>
</dbReference>
<feature type="compositionally biased region" description="Low complexity" evidence="6">
    <location>
        <begin position="624"/>
        <end position="636"/>
    </location>
</feature>
<dbReference type="CDD" id="cd00159">
    <property type="entry name" value="RhoGAP"/>
    <property type="match status" value="1"/>
</dbReference>
<dbReference type="EMBL" id="ML975160">
    <property type="protein sequence ID" value="KAF1811660.1"/>
    <property type="molecule type" value="Genomic_DNA"/>
</dbReference>
<dbReference type="InterPro" id="IPR008936">
    <property type="entry name" value="Rho_GTPase_activation_prot"/>
</dbReference>
<feature type="compositionally biased region" description="Basic and acidic residues" evidence="6">
    <location>
        <begin position="1057"/>
        <end position="1067"/>
    </location>
</feature>
<sequence length="1319" mass="142732">MDVATMDSSTEYPDMESPMDQDDVIYPCKGCGEVLEEGKAFELAGNRWHIDCFRCHTCGLLLDSDANLLLLGDGSLICNNCTYSCSACGDKIEDLAILTGEQAFCASCFCCRNCKRKIENLRYARTSQGIFCMSCHESLMARRRKKSRQKSERAAAERNAHISKEKSLPALPQSAVPPNEFSRSTLGAPEPYNNDVSPRPGSNKSRQDLSAGERGRDASPGSFESSRKETLPASTYKDESRNLSMDGSVNGINSDDGVFVPLAFDPNPAPDPSPMAKSQPFSDGSASLNENSDLSESTSSVRAANTRDYFSRTNAPPSANHREMLKETLGHKANSSRSSSADRGKEGPGTPHIMFQEKGRVPSDQVRSRKQPSGPPSPAPPADKQFGNTTQSVASPSSGAPGEFKLQDAPKSRKASSRRSTGNHKQEGHLHTHSQSGRSPGTSSVSSPNSDLIARTLSPPLEHSITNTSHTSDPSEGSYSSYGDSPNLTQGSPPMASHRAELPQRGDSLAASSLKQTIPRKEIGAPRSDPTTPTGPTGPTRFAHDRAAPPASSLRTQESQVNGTQAGGKYALDIPHPPQRSASRPNASPQQGMEASDDGEGGSFTSPRPPPAPPTENRHKPGESISSVHSESASPSFLRYSGGGEFSLDEDMARIIRGEDMLPAEKDSSLARRISNAVSKHSRSFSDRGSRSSASQKWPRTTPINGTFDISNPTSPDATRDDPSVLRNQLRRAQQRIAELEAEKVGLQDVINSSAEIKHVNSELREKRSTVAVLDSQREIVLRELEVMTDQLRKAKDSNSPATPFDIAALKSDAVRELAASLRVLEDQLRSEIEELMEKRADLTQEIADLIQMKDKGFQEYEALSTRNAQLNTLNHQLVQSIQEMYKAGKHPNGSASVDAGRPGTNGLGIYHHQKDRSEASVDLRTIISGPTSTGTSISGPSISGPIPAEASYAHLLNGPDGLEHEPVIVGPPHVVKLDRTKGKANMWKKGGASLAKNIKGIRGALSGDRAHEIPRYGSIGGNGTITEPGMPYNSMPAGQQPNELGTPNLASNNNRAGERERERERQGFGGLFGSGQKVGNKLGPGHAHLKSHHTNSSSPSLSDGTKDTQLFGTDLATRCDQEKRSIPSIVIRCIEEVELRGMDAEGIYRKSGGSGQVNSVRAGFEKSNEFDISDPDLDIHAVTSALKQYFRRLPEPLITNTVYDALLEEATGGNIGAASPGEEVPEPEMEERGRRIREVFKGLPGCHRDCLEFLVFHLVRVVRMEKMNLMTPLNLAVVFAPTIMRPTSIEREMSDVQAQRVAVQTLLEQYKTIFDSEA</sequence>
<keyword evidence="3 4" id="KW-0862">Zinc</keyword>
<feature type="compositionally biased region" description="Basic and acidic residues" evidence="6">
    <location>
        <begin position="320"/>
        <end position="330"/>
    </location>
</feature>
<dbReference type="OrthoDB" id="79452at2759"/>
<evidence type="ECO:0000259" key="7">
    <source>
        <dbReference type="PROSITE" id="PS50023"/>
    </source>
</evidence>
<feature type="coiled-coil region" evidence="5">
    <location>
        <begin position="723"/>
        <end position="750"/>
    </location>
</feature>
<feature type="region of interest" description="Disordered" evidence="6">
    <location>
        <begin position="1"/>
        <end position="20"/>
    </location>
</feature>
<keyword evidence="2 4" id="KW-0479">Metal-binding</keyword>
<evidence type="ECO:0000313" key="9">
    <source>
        <dbReference type="EMBL" id="KAF1811660.1"/>
    </source>
</evidence>
<feature type="domain" description="Rho-GAP" evidence="8">
    <location>
        <begin position="1114"/>
        <end position="1315"/>
    </location>
</feature>
<feature type="region of interest" description="Disordered" evidence="6">
    <location>
        <begin position="143"/>
        <end position="645"/>
    </location>
</feature>
<proteinExistence type="predicted"/>
<feature type="compositionally biased region" description="Polar residues" evidence="6">
    <location>
        <begin position="580"/>
        <end position="593"/>
    </location>
</feature>
<evidence type="ECO:0000256" key="3">
    <source>
        <dbReference type="ARBA" id="ARBA00022833"/>
    </source>
</evidence>
<dbReference type="Gene3D" id="1.10.555.10">
    <property type="entry name" value="Rho GTPase activation protein"/>
    <property type="match status" value="1"/>
</dbReference>
<evidence type="ECO:0000256" key="2">
    <source>
        <dbReference type="ARBA" id="ARBA00022723"/>
    </source>
</evidence>
<dbReference type="GO" id="GO:0007165">
    <property type="term" value="P:signal transduction"/>
    <property type="evidence" value="ECO:0007669"/>
    <property type="project" value="InterPro"/>
</dbReference>
<dbReference type="Pfam" id="PF00620">
    <property type="entry name" value="RhoGAP"/>
    <property type="match status" value="1"/>
</dbReference>
<evidence type="ECO:0000256" key="5">
    <source>
        <dbReference type="SAM" id="Coils"/>
    </source>
</evidence>
<dbReference type="InterPro" id="IPR050729">
    <property type="entry name" value="Rho-GAP"/>
</dbReference>
<feature type="compositionally biased region" description="Basic and acidic residues" evidence="6">
    <location>
        <begin position="205"/>
        <end position="217"/>
    </location>
</feature>
<dbReference type="SMART" id="SM00324">
    <property type="entry name" value="RhoGAP"/>
    <property type="match status" value="1"/>
</dbReference>
<dbReference type="PROSITE" id="PS50238">
    <property type="entry name" value="RHOGAP"/>
    <property type="match status" value="1"/>
</dbReference>
<dbReference type="SMART" id="SM00132">
    <property type="entry name" value="LIM"/>
    <property type="match status" value="2"/>
</dbReference>
<dbReference type="CDD" id="cd09395">
    <property type="entry name" value="LIM2_Rga"/>
    <property type="match status" value="1"/>
</dbReference>
<dbReference type="Gene3D" id="1.10.287.1490">
    <property type="match status" value="1"/>
</dbReference>
<keyword evidence="5" id="KW-0175">Coiled coil</keyword>
<feature type="compositionally biased region" description="Low complexity" evidence="6">
    <location>
        <begin position="530"/>
        <end position="540"/>
    </location>
</feature>
<dbReference type="GO" id="GO:0005096">
    <property type="term" value="F:GTPase activator activity"/>
    <property type="evidence" value="ECO:0007669"/>
    <property type="project" value="UniProtKB-KW"/>
</dbReference>
<protein>
    <submittedName>
        <fullName evidence="9 11">RhoGAP-domain-containing protein</fullName>
    </submittedName>
</protein>
<keyword evidence="1" id="KW-0343">GTPase activation</keyword>
<feature type="compositionally biased region" description="Polar residues" evidence="6">
    <location>
        <begin position="1037"/>
        <end position="1056"/>
    </location>
</feature>
<dbReference type="Gene3D" id="2.10.110.10">
    <property type="entry name" value="Cysteine Rich Protein"/>
    <property type="match status" value="2"/>
</dbReference>
<evidence type="ECO:0000259" key="8">
    <source>
        <dbReference type="PROSITE" id="PS50238"/>
    </source>
</evidence>
<feature type="compositionally biased region" description="Polar residues" evidence="6">
    <location>
        <begin position="1"/>
        <end position="11"/>
    </location>
</feature>
<dbReference type="CDD" id="cd09394">
    <property type="entry name" value="LIM1_Rga"/>
    <property type="match status" value="1"/>
</dbReference>
<feature type="compositionally biased region" description="Polar residues" evidence="6">
    <location>
        <begin position="242"/>
        <end position="253"/>
    </location>
</feature>
<feature type="region of interest" description="Disordered" evidence="6">
    <location>
        <begin position="677"/>
        <end position="723"/>
    </location>
</feature>
<reference evidence="11" key="2">
    <citation type="submission" date="2020-04" db="EMBL/GenBank/DDBJ databases">
        <authorList>
            <consortium name="NCBI Genome Project"/>
        </authorList>
    </citation>
    <scope>NUCLEOTIDE SEQUENCE</scope>
    <source>
        <strain evidence="11">CBS 781.70</strain>
    </source>
</reference>
<feature type="compositionally biased region" description="Low complexity" evidence="6">
    <location>
        <begin position="434"/>
        <end position="450"/>
    </location>
</feature>
<accession>A0A6G1G157</accession>
<dbReference type="GO" id="GO:0046872">
    <property type="term" value="F:metal ion binding"/>
    <property type="evidence" value="ECO:0007669"/>
    <property type="project" value="UniProtKB-KW"/>
</dbReference>
<feature type="compositionally biased region" description="Basic and acidic residues" evidence="6">
    <location>
        <begin position="225"/>
        <end position="241"/>
    </location>
</feature>
<feature type="region of interest" description="Disordered" evidence="6">
    <location>
        <begin position="1036"/>
        <end position="1109"/>
    </location>
</feature>
<dbReference type="GO" id="GO:0005938">
    <property type="term" value="C:cell cortex"/>
    <property type="evidence" value="ECO:0007669"/>
    <property type="project" value="UniProtKB-ARBA"/>
</dbReference>
<evidence type="ECO:0000256" key="4">
    <source>
        <dbReference type="PROSITE-ProRule" id="PRU00125"/>
    </source>
</evidence>
<dbReference type="GeneID" id="54422281"/>
<feature type="compositionally biased region" description="Polar residues" evidence="6">
    <location>
        <begin position="696"/>
        <end position="717"/>
    </location>
</feature>
<feature type="compositionally biased region" description="Basic and acidic residues" evidence="6">
    <location>
        <begin position="149"/>
        <end position="167"/>
    </location>
</feature>
<feature type="domain" description="LIM zinc-binding" evidence="7">
    <location>
        <begin position="26"/>
        <end position="88"/>
    </location>
</feature>
<feature type="compositionally biased region" description="Polar residues" evidence="6">
    <location>
        <begin position="553"/>
        <end position="564"/>
    </location>
</feature>
<feature type="compositionally biased region" description="Polar residues" evidence="6">
    <location>
        <begin position="279"/>
        <end position="303"/>
    </location>
</feature>
<feature type="compositionally biased region" description="Polar residues" evidence="6">
    <location>
        <begin position="386"/>
        <end position="398"/>
    </location>
</feature>
<feature type="compositionally biased region" description="Polar residues" evidence="6">
    <location>
        <begin position="464"/>
        <end position="492"/>
    </location>
</feature>
<dbReference type="PROSITE" id="PS00478">
    <property type="entry name" value="LIM_DOMAIN_1"/>
    <property type="match status" value="1"/>
</dbReference>
<evidence type="ECO:0000256" key="1">
    <source>
        <dbReference type="ARBA" id="ARBA00022468"/>
    </source>
</evidence>
<dbReference type="PROSITE" id="PS50023">
    <property type="entry name" value="LIM_DOMAIN_2"/>
    <property type="match status" value="1"/>
</dbReference>
<name>A0A6G1G157_9PEZI</name>
<dbReference type="InterPro" id="IPR001781">
    <property type="entry name" value="Znf_LIM"/>
</dbReference>
<dbReference type="FunFam" id="1.10.555.10:FF:000043">
    <property type="entry name" value="Rho GTPase activator Rga"/>
    <property type="match status" value="1"/>
</dbReference>
<reference evidence="11" key="3">
    <citation type="submission" date="2025-04" db="UniProtKB">
        <authorList>
            <consortium name="RefSeq"/>
        </authorList>
    </citation>
    <scope>IDENTIFICATION</scope>
    <source>
        <strain evidence="11">CBS 781.70</strain>
    </source>
</reference>
<dbReference type="FunFam" id="2.10.110.10:FF:000044">
    <property type="entry name" value="Rho GTPase activator Rga"/>
    <property type="match status" value="1"/>
</dbReference>
<keyword evidence="10" id="KW-1185">Reference proteome</keyword>
<organism evidence="9">
    <name type="scientific">Eremomyces bilateralis CBS 781.70</name>
    <dbReference type="NCBI Taxonomy" id="1392243"/>
    <lineage>
        <taxon>Eukaryota</taxon>
        <taxon>Fungi</taxon>
        <taxon>Dikarya</taxon>
        <taxon>Ascomycota</taxon>
        <taxon>Pezizomycotina</taxon>
        <taxon>Dothideomycetes</taxon>
        <taxon>Dothideomycetes incertae sedis</taxon>
        <taxon>Eremomycetales</taxon>
        <taxon>Eremomycetaceae</taxon>
        <taxon>Eremomyces</taxon>
    </lineage>
</organism>
<feature type="coiled-coil region" evidence="5">
    <location>
        <begin position="815"/>
        <end position="853"/>
    </location>
</feature>
<dbReference type="Pfam" id="PF00412">
    <property type="entry name" value="LIM"/>
    <property type="match status" value="1"/>
</dbReference>
<dbReference type="RefSeq" id="XP_033533291.1">
    <property type="nucleotide sequence ID" value="XM_033681711.1"/>
</dbReference>
<reference evidence="9 11" key="1">
    <citation type="submission" date="2020-01" db="EMBL/GenBank/DDBJ databases">
        <authorList>
            <consortium name="DOE Joint Genome Institute"/>
            <person name="Haridas S."/>
            <person name="Albert R."/>
            <person name="Binder M."/>
            <person name="Bloem J."/>
            <person name="Labutti K."/>
            <person name="Salamov A."/>
            <person name="Andreopoulos B."/>
            <person name="Baker S.E."/>
            <person name="Barry K."/>
            <person name="Bills G."/>
            <person name="Bluhm B.H."/>
            <person name="Cannon C."/>
            <person name="Castanera R."/>
            <person name="Culley D.E."/>
            <person name="Daum C."/>
            <person name="Ezra D."/>
            <person name="Gonzalez J.B."/>
            <person name="Henrissat B."/>
            <person name="Kuo A."/>
            <person name="Liang C."/>
            <person name="Lipzen A."/>
            <person name="Lutzoni F."/>
            <person name="Magnuson J."/>
            <person name="Mondo S."/>
            <person name="Nolan M."/>
            <person name="Ohm R."/>
            <person name="Pangilinan J."/>
            <person name="Park H.-J."/>
            <person name="Ramirez L."/>
            <person name="Alfaro M."/>
            <person name="Sun H."/>
            <person name="Tritt A."/>
            <person name="Yoshinaga Y."/>
            <person name="Zwiers L.-H."/>
            <person name="Turgeon B.G."/>
            <person name="Goodwin S.B."/>
            <person name="Spatafora J.W."/>
            <person name="Crous P.W."/>
            <person name="Grigoriev I.V."/>
        </authorList>
    </citation>
    <scope>NUCLEOTIDE SEQUENCE</scope>
    <source>
        <strain evidence="9 11">CBS 781.70</strain>
    </source>
</reference>
<dbReference type="PANTHER" id="PTHR23176">
    <property type="entry name" value="RHO/RAC/CDC GTPASE-ACTIVATING PROTEIN"/>
    <property type="match status" value="1"/>
</dbReference>
<keyword evidence="4" id="KW-0440">LIM domain</keyword>
<evidence type="ECO:0000313" key="11">
    <source>
        <dbReference type="RefSeq" id="XP_033533291.1"/>
    </source>
</evidence>
<evidence type="ECO:0000313" key="10">
    <source>
        <dbReference type="Proteomes" id="UP000504638"/>
    </source>
</evidence>
<gene>
    <name evidence="9 11" type="ORF">P152DRAFT_47946</name>
</gene>